<reference evidence="9 10" key="1">
    <citation type="submission" date="2020-03" db="EMBL/GenBank/DDBJ databases">
        <authorList>
            <person name="Wang L."/>
            <person name="He N."/>
            <person name="Li Y."/>
            <person name="Fang Y."/>
            <person name="Zhang F."/>
        </authorList>
    </citation>
    <scope>NUCLEOTIDE SEQUENCE [LARGE SCALE GENOMIC DNA]</scope>
    <source>
        <strain evidence="9 10">36D10-4-7</strain>
    </source>
</reference>
<keyword evidence="6 7" id="KW-0961">Cell wall biogenesis/degradation</keyword>
<proteinExistence type="inferred from homology"/>
<dbReference type="PANTHER" id="PTHR30582:SF2">
    <property type="entry name" value="L,D-TRANSPEPTIDASE YCIB-RELATED"/>
    <property type="match status" value="1"/>
</dbReference>
<dbReference type="Gene3D" id="2.40.440.10">
    <property type="entry name" value="L,D-transpeptidase catalytic domain-like"/>
    <property type="match status" value="1"/>
</dbReference>
<dbReference type="PROSITE" id="PS52029">
    <property type="entry name" value="LD_TPASE"/>
    <property type="match status" value="1"/>
</dbReference>
<dbReference type="InterPro" id="IPR005490">
    <property type="entry name" value="LD_TPept_cat_dom"/>
</dbReference>
<protein>
    <submittedName>
        <fullName evidence="9">L,D-transpeptidase family protein</fullName>
    </submittedName>
</protein>
<comment type="caution">
    <text evidence="9">The sequence shown here is derived from an EMBL/GenBank/DDBJ whole genome shotgun (WGS) entry which is preliminary data.</text>
</comment>
<dbReference type="SUPFAM" id="SSF141523">
    <property type="entry name" value="L,D-transpeptidase catalytic domain-like"/>
    <property type="match status" value="1"/>
</dbReference>
<evidence type="ECO:0000256" key="6">
    <source>
        <dbReference type="ARBA" id="ARBA00023316"/>
    </source>
</evidence>
<organism evidence="9 10">
    <name type="scientific">Sphingomonas corticis</name>
    <dbReference type="NCBI Taxonomy" id="2722791"/>
    <lineage>
        <taxon>Bacteria</taxon>
        <taxon>Pseudomonadati</taxon>
        <taxon>Pseudomonadota</taxon>
        <taxon>Alphaproteobacteria</taxon>
        <taxon>Sphingomonadales</taxon>
        <taxon>Sphingomonadaceae</taxon>
        <taxon>Sphingomonas</taxon>
    </lineage>
</organism>
<accession>A0ABX1CR81</accession>
<evidence type="ECO:0000259" key="8">
    <source>
        <dbReference type="PROSITE" id="PS52029"/>
    </source>
</evidence>
<feature type="active site" description="Nucleophile" evidence="7">
    <location>
        <position position="179"/>
    </location>
</feature>
<evidence type="ECO:0000313" key="9">
    <source>
        <dbReference type="EMBL" id="NJR78877.1"/>
    </source>
</evidence>
<comment type="pathway">
    <text evidence="1 7">Cell wall biogenesis; peptidoglycan biosynthesis.</text>
</comment>
<sequence length="212" mass="22314">MGWRSVAAAAAGLLLLVAGGSLLFAPRAAPAIDAAIAAAPAPIDQPRVRYPAGRQPVLTAPDGSRRAVASLLNVRRRMHYGDYAWDEAGVARGPVWVQVDLARQILSVFRNGEEIGSAVVLYGTDGKPTPTGVFPVMQKARDHRSSLYDAAMPFMLRLTGDGVAIHASDVRRGRATHGCIGVPPAFAEKLFGVVDRGDPVVILPATSRSTAA</sequence>
<evidence type="ECO:0000256" key="1">
    <source>
        <dbReference type="ARBA" id="ARBA00004752"/>
    </source>
</evidence>
<evidence type="ECO:0000256" key="3">
    <source>
        <dbReference type="ARBA" id="ARBA00022679"/>
    </source>
</evidence>
<evidence type="ECO:0000256" key="2">
    <source>
        <dbReference type="ARBA" id="ARBA00005992"/>
    </source>
</evidence>
<dbReference type="PANTHER" id="PTHR30582">
    <property type="entry name" value="L,D-TRANSPEPTIDASE"/>
    <property type="match status" value="1"/>
</dbReference>
<dbReference type="EMBL" id="JAAVJH010000005">
    <property type="protein sequence ID" value="NJR78877.1"/>
    <property type="molecule type" value="Genomic_DNA"/>
</dbReference>
<evidence type="ECO:0000256" key="7">
    <source>
        <dbReference type="PROSITE-ProRule" id="PRU01373"/>
    </source>
</evidence>
<dbReference type="RefSeq" id="WP_168134413.1">
    <property type="nucleotide sequence ID" value="NZ_JAAVJH010000005.1"/>
</dbReference>
<gene>
    <name evidence="9" type="ORF">HBH26_09790</name>
</gene>
<keyword evidence="4 7" id="KW-0133">Cell shape</keyword>
<feature type="active site" description="Proton donor/acceptor" evidence="7">
    <location>
        <position position="166"/>
    </location>
</feature>
<dbReference type="CDD" id="cd16913">
    <property type="entry name" value="YkuD_like"/>
    <property type="match status" value="1"/>
</dbReference>
<dbReference type="Pfam" id="PF03734">
    <property type="entry name" value="YkuD"/>
    <property type="match status" value="1"/>
</dbReference>
<dbReference type="InterPro" id="IPR038063">
    <property type="entry name" value="Transpep_catalytic_dom"/>
</dbReference>
<dbReference type="InterPro" id="IPR050979">
    <property type="entry name" value="LD-transpeptidase"/>
</dbReference>
<comment type="similarity">
    <text evidence="2">Belongs to the YkuD family.</text>
</comment>
<keyword evidence="5 7" id="KW-0573">Peptidoglycan synthesis</keyword>
<evidence type="ECO:0000256" key="5">
    <source>
        <dbReference type="ARBA" id="ARBA00022984"/>
    </source>
</evidence>
<evidence type="ECO:0000313" key="10">
    <source>
        <dbReference type="Proteomes" id="UP000732399"/>
    </source>
</evidence>
<keyword evidence="3" id="KW-0808">Transferase</keyword>
<dbReference type="Proteomes" id="UP000732399">
    <property type="component" value="Unassembled WGS sequence"/>
</dbReference>
<feature type="domain" description="L,D-TPase catalytic" evidence="8">
    <location>
        <begin position="95"/>
        <end position="203"/>
    </location>
</feature>
<keyword evidence="10" id="KW-1185">Reference proteome</keyword>
<name>A0ABX1CR81_9SPHN</name>
<evidence type="ECO:0000256" key="4">
    <source>
        <dbReference type="ARBA" id="ARBA00022960"/>
    </source>
</evidence>